<evidence type="ECO:0000256" key="9">
    <source>
        <dbReference type="ARBA" id="ARBA00022833"/>
    </source>
</evidence>
<evidence type="ECO:0000256" key="3">
    <source>
        <dbReference type="ARBA" id="ARBA00022525"/>
    </source>
</evidence>
<evidence type="ECO:0000256" key="2">
    <source>
        <dbReference type="ARBA" id="ARBA00022473"/>
    </source>
</evidence>
<dbReference type="GO" id="GO:0005615">
    <property type="term" value="C:extracellular space"/>
    <property type="evidence" value="ECO:0007669"/>
    <property type="project" value="TreeGrafter"/>
</dbReference>
<accession>A0A8C3JBR9</accession>
<keyword evidence="10" id="KW-0106">Calcium</keyword>
<dbReference type="CDD" id="cd10046">
    <property type="entry name" value="Reelin_repeat_2_subrepeat_2"/>
    <property type="match status" value="1"/>
</dbReference>
<keyword evidence="3" id="KW-0964">Secreted</keyword>
<evidence type="ECO:0000256" key="1">
    <source>
        <dbReference type="ARBA" id="ARBA00004498"/>
    </source>
</evidence>
<dbReference type="GO" id="GO:0006508">
    <property type="term" value="P:proteolysis"/>
    <property type="evidence" value="ECO:0007669"/>
    <property type="project" value="UniProtKB-KW"/>
</dbReference>
<evidence type="ECO:0000313" key="16">
    <source>
        <dbReference type="Ensembl" id="ENSCPGP00000006330.1"/>
    </source>
</evidence>
<reference evidence="16" key="1">
    <citation type="submission" date="2025-08" db="UniProtKB">
        <authorList>
            <consortium name="Ensembl"/>
        </authorList>
    </citation>
    <scope>IDENTIFICATION</scope>
</reference>
<keyword evidence="4" id="KW-0272">Extracellular matrix</keyword>
<comment type="subcellular location">
    <subcellularLocation>
        <location evidence="1">Secreted</location>
        <location evidence="1">Extracellular space</location>
        <location evidence="1">Extracellular matrix</location>
    </subcellularLocation>
</comment>
<evidence type="ECO:0000256" key="13">
    <source>
        <dbReference type="ARBA" id="ARBA00023900"/>
    </source>
</evidence>
<evidence type="ECO:0000313" key="17">
    <source>
        <dbReference type="Proteomes" id="UP000694419"/>
    </source>
</evidence>
<keyword evidence="7" id="KW-0378">Hydrolase</keyword>
<dbReference type="FunFam" id="2.60.120.260:FF:000028">
    <property type="entry name" value="Reelin"/>
    <property type="match status" value="1"/>
</dbReference>
<dbReference type="GO" id="GO:0046872">
    <property type="term" value="F:metal ion binding"/>
    <property type="evidence" value="ECO:0007669"/>
    <property type="project" value="UniProtKB-KW"/>
</dbReference>
<dbReference type="Gene3D" id="2.60.120.260">
    <property type="entry name" value="Galactose-binding domain-like"/>
    <property type="match status" value="2"/>
</dbReference>
<protein>
    <recommendedName>
        <fullName evidence="13">Reelin</fullName>
    </recommendedName>
</protein>
<keyword evidence="8" id="KW-0720">Serine protease</keyword>
<evidence type="ECO:0000256" key="5">
    <source>
        <dbReference type="ARBA" id="ARBA00022670"/>
    </source>
</evidence>
<evidence type="ECO:0000256" key="12">
    <source>
        <dbReference type="ARBA" id="ARBA00023773"/>
    </source>
</evidence>
<dbReference type="GO" id="GO:0008236">
    <property type="term" value="F:serine-type peptidase activity"/>
    <property type="evidence" value="ECO:0007669"/>
    <property type="project" value="UniProtKB-KW"/>
</dbReference>
<organism evidence="16 17">
    <name type="scientific">Calidris pygmaea</name>
    <name type="common">Spoon-billed sandpiper</name>
    <dbReference type="NCBI Taxonomy" id="425635"/>
    <lineage>
        <taxon>Eukaryota</taxon>
        <taxon>Metazoa</taxon>
        <taxon>Chordata</taxon>
        <taxon>Craniata</taxon>
        <taxon>Vertebrata</taxon>
        <taxon>Euteleostomi</taxon>
        <taxon>Archelosauria</taxon>
        <taxon>Archosauria</taxon>
        <taxon>Dinosauria</taxon>
        <taxon>Saurischia</taxon>
        <taxon>Theropoda</taxon>
        <taxon>Coelurosauria</taxon>
        <taxon>Aves</taxon>
        <taxon>Neognathae</taxon>
        <taxon>Neoaves</taxon>
        <taxon>Charadriiformes</taxon>
        <taxon>Scolopacidae</taxon>
        <taxon>Calidris</taxon>
    </lineage>
</organism>
<reference evidence="16" key="2">
    <citation type="submission" date="2025-09" db="UniProtKB">
        <authorList>
            <consortium name="Ensembl"/>
        </authorList>
    </citation>
    <scope>IDENTIFICATION</scope>
</reference>
<evidence type="ECO:0000256" key="10">
    <source>
        <dbReference type="ARBA" id="ARBA00022837"/>
    </source>
</evidence>
<keyword evidence="6" id="KW-0479">Metal-binding</keyword>
<evidence type="ECO:0000256" key="8">
    <source>
        <dbReference type="ARBA" id="ARBA00022825"/>
    </source>
</evidence>
<dbReference type="GO" id="GO:0070325">
    <property type="term" value="F:lipoprotein particle receptor binding"/>
    <property type="evidence" value="ECO:0007669"/>
    <property type="project" value="InterPro"/>
</dbReference>
<sequence>MSDFENPDSLKTEWQEIIGGEIVKPEEGCGVISSGSSLYFNKAGKRQLVSWDLDTTWVDFVQFYIQIGGDTSSCNKPDSREEGVLLQYSNNGGINWQLLAEMYFSDFSKPRFVYLELPAAAKTPCTRFRWWQPVFSGEGYDQWAIDDIIILSENDGRSLYFNGPGKREARTVPLDTTNIRSILSAASHCLVVQYTNDNGITWHLLRELDYMSYLEPQVVSIDLPREAKTPATAFRWWQPQHGKHSAQWALDDVLVGMNDSSQTGFQDKFDGTVDLQASWYRIQGGQVDIDCLSMDTALMFSENIGMCHQTLLHLYAPIL</sequence>
<keyword evidence="11" id="KW-0130">Cell adhesion</keyword>
<dbReference type="InterPro" id="IPR049419">
    <property type="entry name" value="Reelin_subrepeat-B"/>
</dbReference>
<dbReference type="GO" id="GO:0007417">
    <property type="term" value="P:central nervous system development"/>
    <property type="evidence" value="ECO:0007669"/>
    <property type="project" value="InterPro"/>
</dbReference>
<dbReference type="GO" id="GO:0043005">
    <property type="term" value="C:neuron projection"/>
    <property type="evidence" value="ECO:0007669"/>
    <property type="project" value="TreeGrafter"/>
</dbReference>
<dbReference type="AlphaFoldDB" id="A0A8C3JBR9"/>
<keyword evidence="2" id="KW-0217">Developmental protein</keyword>
<keyword evidence="9" id="KW-0862">Zinc</keyword>
<dbReference type="GO" id="GO:0001764">
    <property type="term" value="P:neuron migration"/>
    <property type="evidence" value="ECO:0007669"/>
    <property type="project" value="InterPro"/>
</dbReference>
<keyword evidence="17" id="KW-1185">Reference proteome</keyword>
<dbReference type="PANTHER" id="PTHR11841:SF1">
    <property type="entry name" value="REELIN"/>
    <property type="match status" value="1"/>
</dbReference>
<evidence type="ECO:0000256" key="4">
    <source>
        <dbReference type="ARBA" id="ARBA00022530"/>
    </source>
</evidence>
<dbReference type="PANTHER" id="PTHR11841">
    <property type="entry name" value="REELIN"/>
    <property type="match status" value="1"/>
</dbReference>
<dbReference type="GO" id="GO:0007155">
    <property type="term" value="P:cell adhesion"/>
    <property type="evidence" value="ECO:0007669"/>
    <property type="project" value="UniProtKB-KW"/>
</dbReference>
<evidence type="ECO:0000256" key="6">
    <source>
        <dbReference type="ARBA" id="ARBA00022723"/>
    </source>
</evidence>
<dbReference type="Proteomes" id="UP000694419">
    <property type="component" value="Unplaced"/>
</dbReference>
<evidence type="ECO:0000256" key="14">
    <source>
        <dbReference type="ARBA" id="ARBA00044961"/>
    </source>
</evidence>
<evidence type="ECO:0000256" key="11">
    <source>
        <dbReference type="ARBA" id="ARBA00022889"/>
    </source>
</evidence>
<comment type="function">
    <text evidence="15">Extracellular matrix serine protease secreted by pioneer neurons that plays a role in layering of neurons in the cerebral cortex and cerebellum by coordinating cell positioning during neurodevelopment. Regulates microtubule function in neurons and neuronal migration. Binding to the extracellular domains of lipoprotein receptors VLDLR and LRP8/APOER2 induces tyrosine phosphorylation of DAB1 and modulation of TAU phosphorylation. Affects migration of sympathetic preganglionic neurons in the spinal cord, where it seems to act as a barrier to neuronal migration. Enzymatic activity is important for the modulation of cell adhesion.</text>
</comment>
<keyword evidence="5" id="KW-0645">Protease</keyword>
<dbReference type="Ensembl" id="ENSCPGT00000006975.1">
    <property type="protein sequence ID" value="ENSCPGP00000006330.1"/>
    <property type="gene ID" value="ENSCPGG00000004538.1"/>
</dbReference>
<dbReference type="InterPro" id="IPR036278">
    <property type="entry name" value="Sialidase_sf"/>
</dbReference>
<comment type="subunit">
    <text evidence="14">Oligomer of disulfide-linked homodimers.</text>
</comment>
<dbReference type="InterPro" id="IPR034968">
    <property type="entry name" value="Reelin"/>
</dbReference>
<name>A0A8C3JBR9_9CHAR</name>
<dbReference type="SUPFAM" id="SSF50939">
    <property type="entry name" value="Sialidases"/>
    <property type="match status" value="1"/>
</dbReference>
<proteinExistence type="inferred from homology"/>
<dbReference type="FunFam" id="2.60.120.260:FF:000041">
    <property type="entry name" value="Reelin"/>
    <property type="match status" value="1"/>
</dbReference>
<evidence type="ECO:0000256" key="7">
    <source>
        <dbReference type="ARBA" id="ARBA00022801"/>
    </source>
</evidence>
<dbReference type="Pfam" id="PF21471">
    <property type="entry name" value="Reelin_subrepeat-B"/>
    <property type="match status" value="2"/>
</dbReference>
<comment type="similarity">
    <text evidence="12">Belongs to the reelin family.</text>
</comment>
<evidence type="ECO:0000256" key="15">
    <source>
        <dbReference type="ARBA" id="ARBA00046064"/>
    </source>
</evidence>